<evidence type="ECO:0008006" key="4">
    <source>
        <dbReference type="Google" id="ProtNLM"/>
    </source>
</evidence>
<evidence type="ECO:0000256" key="1">
    <source>
        <dbReference type="SAM" id="MobiDB-lite"/>
    </source>
</evidence>
<dbReference type="PANTHER" id="PTHR14379:SF3">
    <property type="entry name" value="MEIOSIS REGULATOR AND MRNA STABILITY FACTOR 1"/>
    <property type="match status" value="1"/>
</dbReference>
<dbReference type="PANTHER" id="PTHR14379">
    <property type="entry name" value="LIMKAIN B LKAP"/>
    <property type="match status" value="1"/>
</dbReference>
<feature type="compositionally biased region" description="Basic and acidic residues" evidence="1">
    <location>
        <begin position="7"/>
        <end position="27"/>
    </location>
</feature>
<protein>
    <recommendedName>
        <fullName evidence="4">NYN domain-containing protein</fullName>
    </recommendedName>
</protein>
<dbReference type="InterPro" id="IPR024768">
    <property type="entry name" value="Marf1"/>
</dbReference>
<sequence>MSIRRTSRQDGSIRRTSRQDGSIRRTSRQDGRFFTAETIAFWDINACPIPDGLDARDLSKCVNQTLINMNYCGEVCWRLYGDTEMDKIGPTNRTLRYCGMLSMPILEQILLDLYGETLSKRGTPLNIVLIAGDISKDEAIINAFTLLPKSGWVNILVCQPSAVEAAVFSSKVQLPPWEKFVETAFAILEKRGKDRRFFGDI</sequence>
<name>A0ABC8J8F4_ERUVS</name>
<reference evidence="2 3" key="1">
    <citation type="submission" date="2022-03" db="EMBL/GenBank/DDBJ databases">
        <authorList>
            <person name="Macdonald S."/>
            <person name="Ahmed S."/>
            <person name="Newling K."/>
        </authorList>
    </citation>
    <scope>NUCLEOTIDE SEQUENCE [LARGE SCALE GENOMIC DNA]</scope>
</reference>
<dbReference type="Proteomes" id="UP001642260">
    <property type="component" value="Unassembled WGS sequence"/>
</dbReference>
<evidence type="ECO:0000313" key="3">
    <source>
        <dbReference type="Proteomes" id="UP001642260"/>
    </source>
</evidence>
<gene>
    <name evidence="2" type="ORF">ERUC_LOCUS5244</name>
</gene>
<keyword evidence="3" id="KW-1185">Reference proteome</keyword>
<organism evidence="2 3">
    <name type="scientific">Eruca vesicaria subsp. sativa</name>
    <name type="common">Garden rocket</name>
    <name type="synonym">Eruca sativa</name>
    <dbReference type="NCBI Taxonomy" id="29727"/>
    <lineage>
        <taxon>Eukaryota</taxon>
        <taxon>Viridiplantae</taxon>
        <taxon>Streptophyta</taxon>
        <taxon>Embryophyta</taxon>
        <taxon>Tracheophyta</taxon>
        <taxon>Spermatophyta</taxon>
        <taxon>Magnoliopsida</taxon>
        <taxon>eudicotyledons</taxon>
        <taxon>Gunneridae</taxon>
        <taxon>Pentapetalae</taxon>
        <taxon>rosids</taxon>
        <taxon>malvids</taxon>
        <taxon>Brassicales</taxon>
        <taxon>Brassicaceae</taxon>
        <taxon>Brassiceae</taxon>
        <taxon>Eruca</taxon>
    </lineage>
</organism>
<evidence type="ECO:0000313" key="2">
    <source>
        <dbReference type="EMBL" id="CAH8308681.1"/>
    </source>
</evidence>
<dbReference type="AlphaFoldDB" id="A0ABC8J8F4"/>
<comment type="caution">
    <text evidence="2">The sequence shown here is derived from an EMBL/GenBank/DDBJ whole genome shotgun (WGS) entry which is preliminary data.</text>
</comment>
<accession>A0ABC8J8F4</accession>
<proteinExistence type="predicted"/>
<dbReference type="EMBL" id="CAKOAT010069599">
    <property type="protein sequence ID" value="CAH8308681.1"/>
    <property type="molecule type" value="Genomic_DNA"/>
</dbReference>
<feature type="region of interest" description="Disordered" evidence="1">
    <location>
        <begin position="1"/>
        <end position="27"/>
    </location>
</feature>